<dbReference type="PANTHER" id="PTHR35586:SF1">
    <property type="entry name" value="SLL1691 PROTEIN"/>
    <property type="match status" value="1"/>
</dbReference>
<feature type="domain" description="DUF4351" evidence="2">
    <location>
        <begin position="254"/>
        <end position="312"/>
    </location>
</feature>
<accession>A0ABS4DFN1</accession>
<dbReference type="InterPro" id="IPR025587">
    <property type="entry name" value="DUF4351"/>
</dbReference>
<evidence type="ECO:0000259" key="1">
    <source>
        <dbReference type="Pfam" id="PF04754"/>
    </source>
</evidence>
<evidence type="ECO:0000313" key="4">
    <source>
        <dbReference type="Proteomes" id="UP001193081"/>
    </source>
</evidence>
<name>A0ABS4DFN1_9CHLR</name>
<comment type="caution">
    <text evidence="3">The sequence shown here is derived from an EMBL/GenBank/DDBJ whole genome shotgun (WGS) entry which is preliminary data.</text>
</comment>
<proteinExistence type="predicted"/>
<dbReference type="Pfam" id="PF14261">
    <property type="entry name" value="DUF4351"/>
    <property type="match status" value="1"/>
</dbReference>
<dbReference type="PANTHER" id="PTHR35586">
    <property type="entry name" value="SLL1691 PROTEIN"/>
    <property type="match status" value="1"/>
</dbReference>
<sequence length="319" mass="36730">MALDHDGIFKQLLSSFLVEFLALFAPDILALLEPETLTLLAPESFVDLLDPDRRTADLVIQAQGREGVATFLIHLEHQAQRDAQLPRRMFRYFARFYDRYDRPIYPIALCSYPSPRRLAPHRHQVTLGRHEVLRFDYLMIQLNQLDWRGYLSSTNPLAAALMARMRIAREERWQVKAACLRMLAGLPVTAAQRRMLAAFVSIYLPLNDAETRRFEAEVATWQTPIQEAVVELITEWELKGREEGREEGRQEGREEGRQEERQALLLRQLTRKLGLLPEATRREILALTPEQLLTLSESLLEFGTLSDLTDWLGQQAPGG</sequence>
<keyword evidence="4" id="KW-1185">Reference proteome</keyword>
<gene>
    <name evidence="3" type="ORF">EYB53_021285</name>
</gene>
<dbReference type="Proteomes" id="UP001193081">
    <property type="component" value="Unassembled WGS sequence"/>
</dbReference>
<feature type="domain" description="Transposase (putative) YhgA-like" evidence="1">
    <location>
        <begin position="4"/>
        <end position="100"/>
    </location>
</feature>
<organism evidence="3 4">
    <name type="scientific">Candidatus Chloroploca mongolica</name>
    <dbReference type="NCBI Taxonomy" id="2528176"/>
    <lineage>
        <taxon>Bacteria</taxon>
        <taxon>Bacillati</taxon>
        <taxon>Chloroflexota</taxon>
        <taxon>Chloroflexia</taxon>
        <taxon>Chloroflexales</taxon>
        <taxon>Chloroflexineae</taxon>
        <taxon>Oscillochloridaceae</taxon>
        <taxon>Candidatus Chloroploca</taxon>
    </lineage>
</organism>
<evidence type="ECO:0000259" key="2">
    <source>
        <dbReference type="Pfam" id="PF14261"/>
    </source>
</evidence>
<reference evidence="3 4" key="1">
    <citation type="submission" date="2021-03" db="EMBL/GenBank/DDBJ databases">
        <authorList>
            <person name="Grouzdev D.S."/>
        </authorList>
    </citation>
    <scope>NUCLEOTIDE SEQUENCE [LARGE SCALE GENOMIC DNA]</scope>
    <source>
        <strain evidence="3 4">M50-1</strain>
    </source>
</reference>
<protein>
    <submittedName>
        <fullName evidence="3">DUF4351 domain-containing protein</fullName>
    </submittedName>
</protein>
<dbReference type="RefSeq" id="WP_135480833.1">
    <property type="nucleotide sequence ID" value="NZ_SIJK02000061.1"/>
</dbReference>
<evidence type="ECO:0000313" key="3">
    <source>
        <dbReference type="EMBL" id="MBP1468258.1"/>
    </source>
</evidence>
<dbReference type="InterPro" id="IPR006842">
    <property type="entry name" value="Transposase_31"/>
</dbReference>
<dbReference type="EMBL" id="SIJK02000061">
    <property type="protein sequence ID" value="MBP1468258.1"/>
    <property type="molecule type" value="Genomic_DNA"/>
</dbReference>
<dbReference type="Pfam" id="PF04754">
    <property type="entry name" value="Transposase_31"/>
    <property type="match status" value="1"/>
</dbReference>